<dbReference type="RefSeq" id="WP_072572120.1">
    <property type="nucleotide sequence ID" value="NZ_CP018191.1"/>
</dbReference>
<evidence type="ECO:0000313" key="5">
    <source>
        <dbReference type="Proteomes" id="UP000182373"/>
    </source>
</evidence>
<dbReference type="SUPFAM" id="SSF48452">
    <property type="entry name" value="TPR-like"/>
    <property type="match status" value="1"/>
</dbReference>
<dbReference type="PROSITE" id="PS50005">
    <property type="entry name" value="TPR"/>
    <property type="match status" value="2"/>
</dbReference>
<dbReference type="EMBL" id="CP018191">
    <property type="protein sequence ID" value="APH53957.1"/>
    <property type="molecule type" value="Genomic_DNA"/>
</dbReference>
<dbReference type="SMART" id="SM00028">
    <property type="entry name" value="TPR"/>
    <property type="match status" value="4"/>
</dbReference>
<dbReference type="Pfam" id="PF13371">
    <property type="entry name" value="TPR_9"/>
    <property type="match status" value="1"/>
</dbReference>
<dbReference type="InterPro" id="IPR011990">
    <property type="entry name" value="TPR-like_helical_dom_sf"/>
</dbReference>
<reference evidence="5" key="1">
    <citation type="submission" date="2016-11" db="EMBL/GenBank/DDBJ databases">
        <title>Comparative genomic and phenotypic analysis of Granulibacter bethesdensis clinical isolates from patients with chronic granulomatous disease.</title>
        <authorList>
            <person name="Zarember K.A."/>
            <person name="Porcella S.F."/>
            <person name="Chu J."/>
            <person name="Ding L."/>
            <person name="Dahlstrom E."/>
            <person name="Barbian K."/>
            <person name="Martens C."/>
            <person name="Sykora L."/>
            <person name="Kramer S."/>
            <person name="Pettinato A.M."/>
            <person name="Hong H."/>
            <person name="Wald G."/>
            <person name="Berg L.J."/>
            <person name="Rogge L.S."/>
            <person name="Greenberg D.E."/>
            <person name="Falcone E.L."/>
            <person name="Neves J.F."/>
            <person name="Simoes M.J."/>
            <person name="Casal M."/>
            <person name="Rodriguez-Lopez F.C."/>
            <person name="Zelazny A."/>
            <person name="Gallin J.I."/>
            <person name="Holland S.M."/>
        </authorList>
    </citation>
    <scope>NUCLEOTIDE SEQUENCE [LARGE SCALE GENOMIC DNA]</scope>
    <source>
        <strain evidence="5">NIH9.1</strain>
    </source>
</reference>
<organism evidence="4 5">
    <name type="scientific">Granulibacter bethesdensis</name>
    <dbReference type="NCBI Taxonomy" id="364410"/>
    <lineage>
        <taxon>Bacteria</taxon>
        <taxon>Pseudomonadati</taxon>
        <taxon>Pseudomonadota</taxon>
        <taxon>Alphaproteobacteria</taxon>
        <taxon>Acetobacterales</taxon>
        <taxon>Acetobacteraceae</taxon>
        <taxon>Granulibacter</taxon>
    </lineage>
</organism>
<dbReference type="Pfam" id="PF13432">
    <property type="entry name" value="TPR_16"/>
    <property type="match status" value="1"/>
</dbReference>
<evidence type="ECO:0000256" key="1">
    <source>
        <dbReference type="ARBA" id="ARBA00022737"/>
    </source>
</evidence>
<dbReference type="Proteomes" id="UP000182373">
    <property type="component" value="Chromosome"/>
</dbReference>
<feature type="repeat" description="TPR" evidence="3">
    <location>
        <begin position="230"/>
        <end position="263"/>
    </location>
</feature>
<protein>
    <submittedName>
        <fullName evidence="4">Tetratricopeptide repeat family protein</fullName>
    </submittedName>
</protein>
<dbReference type="PANTHER" id="PTHR44858">
    <property type="entry name" value="TETRATRICOPEPTIDE REPEAT PROTEIN 6"/>
    <property type="match status" value="1"/>
</dbReference>
<evidence type="ECO:0000256" key="3">
    <source>
        <dbReference type="PROSITE-ProRule" id="PRU00339"/>
    </source>
</evidence>
<feature type="repeat" description="TPR" evidence="3">
    <location>
        <begin position="162"/>
        <end position="195"/>
    </location>
</feature>
<dbReference type="PANTHER" id="PTHR44858:SF1">
    <property type="entry name" value="UDP-N-ACETYLGLUCOSAMINE--PEPTIDE N-ACETYLGLUCOSAMINYLTRANSFERASE SPINDLY-RELATED"/>
    <property type="match status" value="1"/>
</dbReference>
<dbReference type="Gene3D" id="1.25.40.10">
    <property type="entry name" value="Tetratricopeptide repeat domain"/>
    <property type="match status" value="2"/>
</dbReference>
<proteinExistence type="predicted"/>
<gene>
    <name evidence="4" type="ORF">GbCGDNIH9_0706</name>
</gene>
<evidence type="ECO:0000256" key="2">
    <source>
        <dbReference type="ARBA" id="ARBA00022803"/>
    </source>
</evidence>
<evidence type="ECO:0000313" key="4">
    <source>
        <dbReference type="EMBL" id="APH53957.1"/>
    </source>
</evidence>
<dbReference type="InterPro" id="IPR050498">
    <property type="entry name" value="Ycf3"/>
</dbReference>
<keyword evidence="1" id="KW-0677">Repeat</keyword>
<dbReference type="InterPro" id="IPR019734">
    <property type="entry name" value="TPR_rpt"/>
</dbReference>
<accession>A0AAC9P7W8</accession>
<name>A0AAC9P7W8_9PROT</name>
<dbReference type="AlphaFoldDB" id="A0AAC9P7W8"/>
<keyword evidence="2 3" id="KW-0802">TPR repeat</keyword>
<sequence length="283" mass="30199">MKPPAPPHVLLMILLLAGAGGSIWWISQDQSPFPAPINNENATDSTEDLPVPPVPPRIAQGADYDRCLSMLTTDPSGAYQMAENWKTGGDGAAHCAALAEIALGNAETGARMLETLGTTSKASAIARASIFGQADQAWIMSGNTQKALEAASHALALAPDDPDLLIDRAVAFATLDRFKEAIADLNHALDIDPRRTDALVYRAASLRRLDKPDQAADDIARALDQDPDNVDALLERGILRQRQGNEDGARQDWERIISLAPDSATGDLAAQNLALQEAGPERK</sequence>